<dbReference type="AlphaFoldDB" id="A0A453RDY7"/>
<feature type="region of interest" description="Disordered" evidence="1">
    <location>
        <begin position="169"/>
        <end position="202"/>
    </location>
</feature>
<reference evidence="3" key="2">
    <citation type="journal article" date="2017" name="Nat. Plants">
        <title>The Aegilops tauschii genome reveals multiple impacts of transposons.</title>
        <authorList>
            <person name="Zhao G."/>
            <person name="Zou C."/>
            <person name="Li K."/>
            <person name="Wang K."/>
            <person name="Li T."/>
            <person name="Gao L."/>
            <person name="Zhang X."/>
            <person name="Wang H."/>
            <person name="Yang Z."/>
            <person name="Liu X."/>
            <person name="Jiang W."/>
            <person name="Mao L."/>
            <person name="Kong X."/>
            <person name="Jiao Y."/>
            <person name="Jia J."/>
        </authorList>
    </citation>
    <scope>NUCLEOTIDE SEQUENCE [LARGE SCALE GENOMIC DNA]</scope>
    <source>
        <strain evidence="3">cv. AL8/78</strain>
    </source>
</reference>
<accession>A0A453RDY7</accession>
<sequence length="295" mass="34359">MAGNNVVWQPQVVDEMLRYYKEKIQSEGKQFVFKETHHEECAKQINAKFTTAFTQRQVYHKFHKLKGQWKIILEAKNLSGANFDDVNKIILYDDTEVVRMKNTKDKRAKYINVPIANFDEMEFIFQDKHATGEFTVLQTPYDRVHARDKDFIGDTEKNAIDIEVDPATQYDSDCLPDDTNNESSSSKRPRGGKRDKGKRVKCEESVVQDMTRSLRDMSDTMRFTHVTNPNENLFKIIDDMEEYPLFVRLSLQTSLATNEQVASMLKGRPMAAIQEFVRRWVRDNFPEHVHVPPGV</sequence>
<reference evidence="2" key="4">
    <citation type="submission" date="2019-03" db="UniProtKB">
        <authorList>
            <consortium name="EnsemblPlants"/>
        </authorList>
    </citation>
    <scope>IDENTIFICATION</scope>
</reference>
<organism evidence="2 3">
    <name type="scientific">Aegilops tauschii subsp. strangulata</name>
    <name type="common">Goatgrass</name>
    <dbReference type="NCBI Taxonomy" id="200361"/>
    <lineage>
        <taxon>Eukaryota</taxon>
        <taxon>Viridiplantae</taxon>
        <taxon>Streptophyta</taxon>
        <taxon>Embryophyta</taxon>
        <taxon>Tracheophyta</taxon>
        <taxon>Spermatophyta</taxon>
        <taxon>Magnoliopsida</taxon>
        <taxon>Liliopsida</taxon>
        <taxon>Poales</taxon>
        <taxon>Poaceae</taxon>
        <taxon>BOP clade</taxon>
        <taxon>Pooideae</taxon>
        <taxon>Triticodae</taxon>
        <taxon>Triticeae</taxon>
        <taxon>Triticinae</taxon>
        <taxon>Aegilops</taxon>
    </lineage>
</organism>
<dbReference type="Gramene" id="AET7Gv20555900.1">
    <property type="protein sequence ID" value="AET7Gv20555900.1"/>
    <property type="gene ID" value="AET7Gv20555900"/>
</dbReference>
<evidence type="ECO:0000256" key="1">
    <source>
        <dbReference type="SAM" id="MobiDB-lite"/>
    </source>
</evidence>
<dbReference type="Proteomes" id="UP000015105">
    <property type="component" value="Chromosome 7D"/>
</dbReference>
<feature type="compositionally biased region" description="Basic residues" evidence="1">
    <location>
        <begin position="187"/>
        <end position="199"/>
    </location>
</feature>
<dbReference type="STRING" id="200361.A0A453RDY7"/>
<dbReference type="EnsemblPlants" id="AET7Gv20555900.1">
    <property type="protein sequence ID" value="AET7Gv20555900.1"/>
    <property type="gene ID" value="AET7Gv20555900"/>
</dbReference>
<proteinExistence type="predicted"/>
<reference evidence="3" key="1">
    <citation type="journal article" date="2014" name="Science">
        <title>Ancient hybridizations among the ancestral genomes of bread wheat.</title>
        <authorList>
            <consortium name="International Wheat Genome Sequencing Consortium,"/>
            <person name="Marcussen T."/>
            <person name="Sandve S.R."/>
            <person name="Heier L."/>
            <person name="Spannagl M."/>
            <person name="Pfeifer M."/>
            <person name="Jakobsen K.S."/>
            <person name="Wulff B.B."/>
            <person name="Steuernagel B."/>
            <person name="Mayer K.F."/>
            <person name="Olsen O.A."/>
        </authorList>
    </citation>
    <scope>NUCLEOTIDE SEQUENCE [LARGE SCALE GENOMIC DNA]</scope>
    <source>
        <strain evidence="3">cv. AL8/78</strain>
    </source>
</reference>
<protein>
    <submittedName>
        <fullName evidence="2">Uncharacterized protein</fullName>
    </submittedName>
</protein>
<keyword evidence="3" id="KW-1185">Reference proteome</keyword>
<reference evidence="2" key="3">
    <citation type="journal article" date="2017" name="Nature">
        <title>Genome sequence of the progenitor of the wheat D genome Aegilops tauschii.</title>
        <authorList>
            <person name="Luo M.C."/>
            <person name="Gu Y.Q."/>
            <person name="Puiu D."/>
            <person name="Wang H."/>
            <person name="Twardziok S.O."/>
            <person name="Deal K.R."/>
            <person name="Huo N."/>
            <person name="Zhu T."/>
            <person name="Wang L."/>
            <person name="Wang Y."/>
            <person name="McGuire P.E."/>
            <person name="Liu S."/>
            <person name="Long H."/>
            <person name="Ramasamy R.K."/>
            <person name="Rodriguez J.C."/>
            <person name="Van S.L."/>
            <person name="Yuan L."/>
            <person name="Wang Z."/>
            <person name="Xia Z."/>
            <person name="Xiao L."/>
            <person name="Anderson O.D."/>
            <person name="Ouyang S."/>
            <person name="Liang Y."/>
            <person name="Zimin A.V."/>
            <person name="Pertea G."/>
            <person name="Qi P."/>
            <person name="Bennetzen J.L."/>
            <person name="Dai X."/>
            <person name="Dawson M.W."/>
            <person name="Muller H.G."/>
            <person name="Kugler K."/>
            <person name="Rivarola-Duarte L."/>
            <person name="Spannagl M."/>
            <person name="Mayer K.F.X."/>
            <person name="Lu F.H."/>
            <person name="Bevan M.W."/>
            <person name="Leroy P."/>
            <person name="Li P."/>
            <person name="You F.M."/>
            <person name="Sun Q."/>
            <person name="Liu Z."/>
            <person name="Lyons E."/>
            <person name="Wicker T."/>
            <person name="Salzberg S.L."/>
            <person name="Devos K.M."/>
            <person name="Dvorak J."/>
        </authorList>
    </citation>
    <scope>NUCLEOTIDE SEQUENCE [LARGE SCALE GENOMIC DNA]</scope>
    <source>
        <strain evidence="2">cv. AL8/78</strain>
    </source>
</reference>
<evidence type="ECO:0000313" key="2">
    <source>
        <dbReference type="EnsemblPlants" id="AET7Gv20555900.1"/>
    </source>
</evidence>
<reference evidence="2" key="5">
    <citation type="journal article" date="2021" name="G3 (Bethesda)">
        <title>Aegilops tauschii genome assembly Aet v5.0 features greater sequence contiguity and improved annotation.</title>
        <authorList>
            <person name="Wang L."/>
            <person name="Zhu T."/>
            <person name="Rodriguez J.C."/>
            <person name="Deal K.R."/>
            <person name="Dubcovsky J."/>
            <person name="McGuire P.E."/>
            <person name="Lux T."/>
            <person name="Spannagl M."/>
            <person name="Mayer K.F.X."/>
            <person name="Baldrich P."/>
            <person name="Meyers B.C."/>
            <person name="Huo N."/>
            <person name="Gu Y.Q."/>
            <person name="Zhou H."/>
            <person name="Devos K.M."/>
            <person name="Bennetzen J.L."/>
            <person name="Unver T."/>
            <person name="Budak H."/>
            <person name="Gulick P.J."/>
            <person name="Galiba G."/>
            <person name="Kalapos B."/>
            <person name="Nelson D.R."/>
            <person name="Li P."/>
            <person name="You F.M."/>
            <person name="Luo M.C."/>
            <person name="Dvorak J."/>
        </authorList>
    </citation>
    <scope>NUCLEOTIDE SEQUENCE [LARGE SCALE GENOMIC DNA]</scope>
    <source>
        <strain evidence="2">cv. AL8/78</strain>
    </source>
</reference>
<evidence type="ECO:0000313" key="3">
    <source>
        <dbReference type="Proteomes" id="UP000015105"/>
    </source>
</evidence>
<name>A0A453RDY7_AEGTS</name>
<dbReference type="PANTHER" id="PTHR47624:SF1">
    <property type="entry name" value="OS01G0204900 PROTEIN"/>
    <property type="match status" value="1"/>
</dbReference>
<dbReference type="PANTHER" id="PTHR47624">
    <property type="entry name" value="OS01G0204900 PROTEIN"/>
    <property type="match status" value="1"/>
</dbReference>
<dbReference type="KEGG" id="ats:120967927"/>